<name>A0A2M7S4K0_9BACT</name>
<evidence type="ECO:0000313" key="1">
    <source>
        <dbReference type="EMBL" id="PIZ14464.1"/>
    </source>
</evidence>
<dbReference type="SUPFAM" id="SSF158446">
    <property type="entry name" value="IVS-encoded protein-like"/>
    <property type="match status" value="1"/>
</dbReference>
<dbReference type="InterPro" id="IPR012657">
    <property type="entry name" value="23S_rRNA-intervening_sequence"/>
</dbReference>
<proteinExistence type="predicted"/>
<dbReference type="PANTHER" id="PTHR38471">
    <property type="entry name" value="FOUR HELIX BUNDLE PROTEIN"/>
    <property type="match status" value="1"/>
</dbReference>
<dbReference type="EMBL" id="PFMR01000350">
    <property type="protein sequence ID" value="PIZ14464.1"/>
    <property type="molecule type" value="Genomic_DNA"/>
</dbReference>
<sequence length="126" mass="14890">MKENKGLENLKVWQLARDLKREIYNISDMFPKKEDYCLTSQIRSAAVSITANISEGYGRYHYQENLQFCRISRGSISETIDHLYTALDAGYINKEKFDLLYTKAREIERTLNGYMRYLQNSKKQLM</sequence>
<dbReference type="InterPro" id="IPR036583">
    <property type="entry name" value="23S_rRNA_IVS_sf"/>
</dbReference>
<organism evidence="1 2">
    <name type="scientific">Candidatus Desantisbacteria bacterium CG_4_10_14_0_8_um_filter_48_22</name>
    <dbReference type="NCBI Taxonomy" id="1974543"/>
    <lineage>
        <taxon>Bacteria</taxon>
        <taxon>Candidatus Desantisiibacteriota</taxon>
    </lineage>
</organism>
<protein>
    <submittedName>
        <fullName evidence="1">Four helix bundle protein</fullName>
    </submittedName>
</protein>
<dbReference type="AlphaFoldDB" id="A0A2M7S4K0"/>
<gene>
    <name evidence="1" type="ORF">COY52_12580</name>
</gene>
<dbReference type="Pfam" id="PF05635">
    <property type="entry name" value="23S_rRNA_IVP"/>
    <property type="match status" value="1"/>
</dbReference>
<reference evidence="2" key="1">
    <citation type="submission" date="2017-09" db="EMBL/GenBank/DDBJ databases">
        <title>Depth-based differentiation of microbial function through sediment-hosted aquifers and enrichment of novel symbionts in the deep terrestrial subsurface.</title>
        <authorList>
            <person name="Probst A.J."/>
            <person name="Ladd B."/>
            <person name="Jarett J.K."/>
            <person name="Geller-Mcgrath D.E."/>
            <person name="Sieber C.M.K."/>
            <person name="Emerson J.B."/>
            <person name="Anantharaman K."/>
            <person name="Thomas B.C."/>
            <person name="Malmstrom R."/>
            <person name="Stieglmeier M."/>
            <person name="Klingl A."/>
            <person name="Woyke T."/>
            <person name="Ryan C.M."/>
            <person name="Banfield J.F."/>
        </authorList>
    </citation>
    <scope>NUCLEOTIDE SEQUENCE [LARGE SCALE GENOMIC DNA]</scope>
</reference>
<dbReference type="Gene3D" id="1.20.1440.60">
    <property type="entry name" value="23S rRNA-intervening sequence"/>
    <property type="match status" value="1"/>
</dbReference>
<evidence type="ECO:0000313" key="2">
    <source>
        <dbReference type="Proteomes" id="UP000229307"/>
    </source>
</evidence>
<comment type="caution">
    <text evidence="1">The sequence shown here is derived from an EMBL/GenBank/DDBJ whole genome shotgun (WGS) entry which is preliminary data.</text>
</comment>
<accession>A0A2M7S4K0</accession>
<dbReference type="Proteomes" id="UP000229307">
    <property type="component" value="Unassembled WGS sequence"/>
</dbReference>
<dbReference type="NCBIfam" id="TIGR02436">
    <property type="entry name" value="four helix bundle protein"/>
    <property type="match status" value="1"/>
</dbReference>
<dbReference type="PANTHER" id="PTHR38471:SF2">
    <property type="entry name" value="FOUR HELIX BUNDLE PROTEIN"/>
    <property type="match status" value="1"/>
</dbReference>
<dbReference type="CDD" id="cd16377">
    <property type="entry name" value="23S_rRNA_IVP_like"/>
    <property type="match status" value="1"/>
</dbReference>